<dbReference type="InterPro" id="IPR027417">
    <property type="entry name" value="P-loop_NTPase"/>
</dbReference>
<keyword evidence="10" id="KW-1185">Reference proteome</keyword>
<feature type="domain" description="ABC transporter" evidence="8">
    <location>
        <begin position="22"/>
        <end position="242"/>
    </location>
</feature>
<evidence type="ECO:0000256" key="1">
    <source>
        <dbReference type="ARBA" id="ARBA00022448"/>
    </source>
</evidence>
<dbReference type="PROSITE" id="PS00211">
    <property type="entry name" value="ABC_TRANSPORTER_1"/>
    <property type="match status" value="1"/>
</dbReference>
<dbReference type="SMART" id="SM00382">
    <property type="entry name" value="AAA"/>
    <property type="match status" value="1"/>
</dbReference>
<dbReference type="PROSITE" id="PS50893">
    <property type="entry name" value="ABC_TRANSPORTER_2"/>
    <property type="match status" value="1"/>
</dbReference>
<dbReference type="RefSeq" id="WP_141289745.1">
    <property type="nucleotide sequence ID" value="NZ_BAAAEW010000003.1"/>
</dbReference>
<keyword evidence="2" id="KW-1003">Cell membrane</keyword>
<sequence>MNPARPPEGARIEAAGGEGLAVRWDVAIRKRLSGGGRQFELNVAFQSDAQRVVLYGPSGAGKSLTLQAIAGLLKPDHGHIRFGGQTWFDAAAGVNQPARSRRLGYLFQDYALFPHLTVQQNIGFGLQRGWLNPGARRGSEAVQHWLQAFELGEMAGQRPHQLSGGQRQRVALARALVNQPQVLLLDEPFSALDPALRGRMRDELQALLDRIKLPMLMITHDPEDLARFGEHRLLISSGTISR</sequence>
<evidence type="ECO:0000256" key="7">
    <source>
        <dbReference type="ARBA" id="ARBA00023136"/>
    </source>
</evidence>
<evidence type="ECO:0000259" key="8">
    <source>
        <dbReference type="PROSITE" id="PS50893"/>
    </source>
</evidence>
<dbReference type="GO" id="GO:0005524">
    <property type="term" value="F:ATP binding"/>
    <property type="evidence" value="ECO:0007669"/>
    <property type="project" value="UniProtKB-KW"/>
</dbReference>
<dbReference type="EMBL" id="BAAAEW010000003">
    <property type="protein sequence ID" value="GAA0740704.1"/>
    <property type="molecule type" value="Genomic_DNA"/>
</dbReference>
<evidence type="ECO:0000256" key="3">
    <source>
        <dbReference type="ARBA" id="ARBA00022519"/>
    </source>
</evidence>
<dbReference type="PANTHER" id="PTHR42781:SF1">
    <property type="entry name" value="THIAMINE IMPORT ATP-BINDING PROTEIN THIQ"/>
    <property type="match status" value="1"/>
</dbReference>
<evidence type="ECO:0000256" key="6">
    <source>
        <dbReference type="ARBA" id="ARBA00022967"/>
    </source>
</evidence>
<proteinExistence type="predicted"/>
<protein>
    <submittedName>
        <fullName evidence="9">ATP-binding cassette domain-containing protein</fullName>
    </submittedName>
</protein>
<dbReference type="SUPFAM" id="SSF52540">
    <property type="entry name" value="P-loop containing nucleoside triphosphate hydrolases"/>
    <property type="match status" value="1"/>
</dbReference>
<evidence type="ECO:0000256" key="2">
    <source>
        <dbReference type="ARBA" id="ARBA00022475"/>
    </source>
</evidence>
<evidence type="ECO:0000313" key="10">
    <source>
        <dbReference type="Proteomes" id="UP001500279"/>
    </source>
</evidence>
<evidence type="ECO:0000256" key="5">
    <source>
        <dbReference type="ARBA" id="ARBA00022840"/>
    </source>
</evidence>
<dbReference type="Gene3D" id="3.40.50.300">
    <property type="entry name" value="P-loop containing nucleotide triphosphate hydrolases"/>
    <property type="match status" value="1"/>
</dbReference>
<dbReference type="PANTHER" id="PTHR42781">
    <property type="entry name" value="SPERMIDINE/PUTRESCINE IMPORT ATP-BINDING PROTEIN POTA"/>
    <property type="match status" value="1"/>
</dbReference>
<dbReference type="InterPro" id="IPR003593">
    <property type="entry name" value="AAA+_ATPase"/>
</dbReference>
<keyword evidence="3" id="KW-0997">Cell inner membrane</keyword>
<keyword evidence="7" id="KW-0472">Membrane</keyword>
<keyword evidence="4" id="KW-0547">Nucleotide-binding</keyword>
<comment type="caution">
    <text evidence="9">The sequence shown here is derived from an EMBL/GenBank/DDBJ whole genome shotgun (WGS) entry which is preliminary data.</text>
</comment>
<reference evidence="10" key="1">
    <citation type="journal article" date="2019" name="Int. J. Syst. Evol. Microbiol.">
        <title>The Global Catalogue of Microorganisms (GCM) 10K type strain sequencing project: providing services to taxonomists for standard genome sequencing and annotation.</title>
        <authorList>
            <consortium name="The Broad Institute Genomics Platform"/>
            <consortium name="The Broad Institute Genome Sequencing Center for Infectious Disease"/>
            <person name="Wu L."/>
            <person name="Ma J."/>
        </authorList>
    </citation>
    <scope>NUCLEOTIDE SEQUENCE [LARGE SCALE GENOMIC DNA]</scope>
    <source>
        <strain evidence="10">JCM 15503</strain>
    </source>
</reference>
<gene>
    <name evidence="9" type="ORF">GCM10009107_02580</name>
</gene>
<accession>A0ABP3UWF7</accession>
<keyword evidence="5 9" id="KW-0067">ATP-binding</keyword>
<evidence type="ECO:0000313" key="9">
    <source>
        <dbReference type="EMBL" id="GAA0740704.1"/>
    </source>
</evidence>
<keyword evidence="1" id="KW-0813">Transport</keyword>
<dbReference type="InterPro" id="IPR003439">
    <property type="entry name" value="ABC_transporter-like_ATP-bd"/>
</dbReference>
<evidence type="ECO:0000256" key="4">
    <source>
        <dbReference type="ARBA" id="ARBA00022741"/>
    </source>
</evidence>
<dbReference type="Proteomes" id="UP001500279">
    <property type="component" value="Unassembled WGS sequence"/>
</dbReference>
<name>A0ABP3UWF7_9BURK</name>
<dbReference type="InterPro" id="IPR017871">
    <property type="entry name" value="ABC_transporter-like_CS"/>
</dbReference>
<dbReference type="InterPro" id="IPR050093">
    <property type="entry name" value="ABC_SmlMolc_Importer"/>
</dbReference>
<keyword evidence="6" id="KW-1278">Translocase</keyword>
<dbReference type="Pfam" id="PF00005">
    <property type="entry name" value="ABC_tran"/>
    <property type="match status" value="1"/>
</dbReference>
<organism evidence="9 10">
    <name type="scientific">Ideonella azotifigens</name>
    <dbReference type="NCBI Taxonomy" id="513160"/>
    <lineage>
        <taxon>Bacteria</taxon>
        <taxon>Pseudomonadati</taxon>
        <taxon>Pseudomonadota</taxon>
        <taxon>Betaproteobacteria</taxon>
        <taxon>Burkholderiales</taxon>
        <taxon>Sphaerotilaceae</taxon>
        <taxon>Ideonella</taxon>
    </lineage>
</organism>